<dbReference type="InterPro" id="IPR001753">
    <property type="entry name" value="Enoyl-CoA_hydra/iso"/>
</dbReference>
<sequence>MKVLVKSVEVVCQEGITIVYLNEPDSLNALSKTLKEELGKVLAQIENDDSIKVVIFTGRGRSFCAGGDVKAMKLSYDPIEVKKGMEASANMIKKIRGLSKITISAVNGYAAGAGMSLAISSDIIIADENAKFVLSFKNVGLIPDLGLHYHLLRRVGEWKAKEWIWSGKRLTAQEAYEYGFVTEIVPDGLLLNRALEKAQELIKGPIQSYISSKLIINRFQQASLDEVLEKEVDIQTIIKGTNEHKEAVNMFFSKR</sequence>
<proteinExistence type="inferred from homology"/>
<dbReference type="InterPro" id="IPR029045">
    <property type="entry name" value="ClpP/crotonase-like_dom_sf"/>
</dbReference>
<dbReference type="InterPro" id="IPR018376">
    <property type="entry name" value="Enoyl-CoA_hyd/isom_CS"/>
</dbReference>
<comment type="caution">
    <text evidence="6">The sequence shown here is derived from an EMBL/GenBank/DDBJ whole genome shotgun (WGS) entry which is preliminary data.</text>
</comment>
<dbReference type="AlphaFoldDB" id="A0A431W3D8"/>
<dbReference type="Gene3D" id="1.10.12.10">
    <property type="entry name" value="Lyase 2-enoyl-coa Hydratase, Chain A, domain 2"/>
    <property type="match status" value="1"/>
</dbReference>
<accession>A0A431W3D8</accession>
<keyword evidence="7" id="KW-1185">Reference proteome</keyword>
<evidence type="ECO:0000313" key="6">
    <source>
        <dbReference type="EMBL" id="RTR29957.1"/>
    </source>
</evidence>
<dbReference type="Proteomes" id="UP000271374">
    <property type="component" value="Unassembled WGS sequence"/>
</dbReference>
<dbReference type="InterPro" id="IPR051053">
    <property type="entry name" value="ECH/Chromodomain_protein"/>
</dbReference>
<dbReference type="InterPro" id="IPR014748">
    <property type="entry name" value="Enoyl-CoA_hydra_C"/>
</dbReference>
<comment type="subcellular location">
    <subcellularLocation>
        <location evidence="1">Peroxisome</location>
    </subcellularLocation>
</comment>
<reference evidence="6 7" key="1">
    <citation type="submission" date="2018-12" db="EMBL/GenBank/DDBJ databases">
        <title>Bacillus yapensis draft genome sequence.</title>
        <authorList>
            <person name="Yu L."/>
            <person name="Xu X."/>
            <person name="Tang X."/>
        </authorList>
    </citation>
    <scope>NUCLEOTIDE SEQUENCE [LARGE SCALE GENOMIC DNA]</scope>
    <source>
        <strain evidence="6 7">XXST-01</strain>
    </source>
</reference>
<evidence type="ECO:0000256" key="5">
    <source>
        <dbReference type="RuleBase" id="RU003707"/>
    </source>
</evidence>
<dbReference type="CDD" id="cd06558">
    <property type="entry name" value="crotonase-like"/>
    <property type="match status" value="1"/>
</dbReference>
<evidence type="ECO:0000256" key="1">
    <source>
        <dbReference type="ARBA" id="ARBA00004275"/>
    </source>
</evidence>
<dbReference type="Gene3D" id="3.90.226.10">
    <property type="entry name" value="2-enoyl-CoA Hydratase, Chain A, domain 1"/>
    <property type="match status" value="1"/>
</dbReference>
<evidence type="ECO:0000256" key="4">
    <source>
        <dbReference type="ARBA" id="ARBA00023235"/>
    </source>
</evidence>
<dbReference type="OrthoDB" id="9775794at2"/>
<evidence type="ECO:0000256" key="2">
    <source>
        <dbReference type="ARBA" id="ARBA00005254"/>
    </source>
</evidence>
<gene>
    <name evidence="6" type="ORF">EKG37_13720</name>
</gene>
<dbReference type="GO" id="GO:0004165">
    <property type="term" value="F:delta(3)-delta(2)-enoyl-CoA isomerase activity"/>
    <property type="evidence" value="ECO:0007669"/>
    <property type="project" value="UniProtKB-ARBA"/>
</dbReference>
<evidence type="ECO:0000256" key="3">
    <source>
        <dbReference type="ARBA" id="ARBA00023140"/>
    </source>
</evidence>
<name>A0A431W3D8_9BACI</name>
<comment type="similarity">
    <text evidence="2 5">Belongs to the enoyl-CoA hydratase/isomerase family.</text>
</comment>
<dbReference type="PROSITE" id="PS00166">
    <property type="entry name" value="ENOYL_COA_HYDRATASE"/>
    <property type="match status" value="1"/>
</dbReference>
<dbReference type="PANTHER" id="PTHR43684:SF1">
    <property type="entry name" value="ENOYL-COA DELTA ISOMERASE 2"/>
    <property type="match status" value="1"/>
</dbReference>
<keyword evidence="4 6" id="KW-0413">Isomerase</keyword>
<dbReference type="PANTHER" id="PTHR43684">
    <property type="match status" value="1"/>
</dbReference>
<evidence type="ECO:0000313" key="7">
    <source>
        <dbReference type="Proteomes" id="UP000271374"/>
    </source>
</evidence>
<dbReference type="Pfam" id="PF00378">
    <property type="entry name" value="ECH_1"/>
    <property type="match status" value="1"/>
</dbReference>
<protein>
    <submittedName>
        <fullName evidence="6">Enoyl-CoA hydratase/isomerase family protein</fullName>
    </submittedName>
</protein>
<dbReference type="SUPFAM" id="SSF52096">
    <property type="entry name" value="ClpP/crotonase"/>
    <property type="match status" value="1"/>
</dbReference>
<dbReference type="EMBL" id="RXNT01000011">
    <property type="protein sequence ID" value="RTR29957.1"/>
    <property type="molecule type" value="Genomic_DNA"/>
</dbReference>
<keyword evidence="3" id="KW-0576">Peroxisome</keyword>
<organism evidence="6 7">
    <name type="scientific">Bacillus yapensis</name>
    <dbReference type="NCBI Taxonomy" id="2492960"/>
    <lineage>
        <taxon>Bacteria</taxon>
        <taxon>Bacillati</taxon>
        <taxon>Bacillota</taxon>
        <taxon>Bacilli</taxon>
        <taxon>Bacillales</taxon>
        <taxon>Bacillaceae</taxon>
        <taxon>Bacillus</taxon>
    </lineage>
</organism>